<dbReference type="AlphaFoldDB" id="A0A4Y8RTR9"/>
<organism evidence="1 2">
    <name type="scientific">Jiella endophytica</name>
    <dbReference type="NCBI Taxonomy" id="2558362"/>
    <lineage>
        <taxon>Bacteria</taxon>
        <taxon>Pseudomonadati</taxon>
        <taxon>Pseudomonadota</taxon>
        <taxon>Alphaproteobacteria</taxon>
        <taxon>Hyphomicrobiales</taxon>
        <taxon>Aurantimonadaceae</taxon>
        <taxon>Jiella</taxon>
    </lineage>
</organism>
<proteinExistence type="predicted"/>
<reference evidence="1 2" key="1">
    <citation type="submission" date="2019-03" db="EMBL/GenBank/DDBJ databases">
        <title>Jiella endophytica sp. nov., a novel endophytic bacterium isolated from root of Ficus microcarpa Linn. f.</title>
        <authorList>
            <person name="Tuo L."/>
        </authorList>
    </citation>
    <scope>NUCLEOTIDE SEQUENCE [LARGE SCALE GENOMIC DNA]</scope>
    <source>
        <strain evidence="1 2">CBS5Q-3</strain>
    </source>
</reference>
<keyword evidence="2" id="KW-1185">Reference proteome</keyword>
<accession>A0A4Y8RTR9</accession>
<sequence length="64" mass="7261">MPFSEQERQEWLAQKRRRDRPKACFFDQDPIGVCVYCNAPFGMADGVVIGGIPICDDCDECEGF</sequence>
<dbReference type="OrthoDB" id="9902054at2"/>
<evidence type="ECO:0000313" key="1">
    <source>
        <dbReference type="EMBL" id="TFF27715.1"/>
    </source>
</evidence>
<dbReference type="EMBL" id="SOZD01000001">
    <property type="protein sequence ID" value="TFF27715.1"/>
    <property type="molecule type" value="Genomic_DNA"/>
</dbReference>
<evidence type="ECO:0000313" key="2">
    <source>
        <dbReference type="Proteomes" id="UP000298179"/>
    </source>
</evidence>
<comment type="caution">
    <text evidence="1">The sequence shown here is derived from an EMBL/GenBank/DDBJ whole genome shotgun (WGS) entry which is preliminary data.</text>
</comment>
<dbReference type="Proteomes" id="UP000298179">
    <property type="component" value="Unassembled WGS sequence"/>
</dbReference>
<name>A0A4Y8RTR9_9HYPH</name>
<dbReference type="RefSeq" id="WP_134760587.1">
    <property type="nucleotide sequence ID" value="NZ_SOZD01000001.1"/>
</dbReference>
<gene>
    <name evidence="1" type="ORF">E3C22_04465</name>
</gene>
<protein>
    <submittedName>
        <fullName evidence="1">Uncharacterized protein</fullName>
    </submittedName>
</protein>